<feature type="transmembrane region" description="Helical" evidence="7">
    <location>
        <begin position="47"/>
        <end position="64"/>
    </location>
</feature>
<comment type="caution">
    <text evidence="9">The sequence shown here is derived from an EMBL/GenBank/DDBJ whole genome shotgun (WGS) entry which is preliminary data.</text>
</comment>
<comment type="subcellular location">
    <subcellularLocation>
        <location evidence="1">Membrane</location>
        <topology evidence="1">Multi-pass membrane protein</topology>
    </subcellularLocation>
</comment>
<feature type="transmembrane region" description="Helical" evidence="7">
    <location>
        <begin position="119"/>
        <end position="137"/>
    </location>
</feature>
<evidence type="ECO:0000256" key="4">
    <source>
        <dbReference type="ARBA" id="ARBA00022989"/>
    </source>
</evidence>
<dbReference type="InterPro" id="IPR007267">
    <property type="entry name" value="GtrA_DPMS_TM"/>
</dbReference>
<sequence length="173" mass="18564">MGRRWKRFTAEASKFLTVGGVATLVALLIFNALVHGYFGGPGPLHEQPLVAFVLANTVGMVVSYRGSRSWAFRDREAVGPTGGRVAFFVINVLSMGIPLGCLAITRYVLGLTDPLSDNIAANVVGLGLGTAARFWAIRRFIFLSPRRLEKRRAAEAAEASGSSEVDEPAADRA</sequence>
<dbReference type="PANTHER" id="PTHR38459:SF1">
    <property type="entry name" value="PROPHAGE BACTOPRENOL-LINKED GLUCOSE TRANSLOCASE HOMOLOG"/>
    <property type="match status" value="1"/>
</dbReference>
<feature type="region of interest" description="Disordered" evidence="6">
    <location>
        <begin position="154"/>
        <end position="173"/>
    </location>
</feature>
<dbReference type="PANTHER" id="PTHR38459">
    <property type="entry name" value="PROPHAGE BACTOPRENOL-LINKED GLUCOSE TRANSLOCASE HOMOLOG"/>
    <property type="match status" value="1"/>
</dbReference>
<dbReference type="Proteomes" id="UP000291189">
    <property type="component" value="Unassembled WGS sequence"/>
</dbReference>
<feature type="transmembrane region" description="Helical" evidence="7">
    <location>
        <begin position="12"/>
        <end position="35"/>
    </location>
</feature>
<keyword evidence="10" id="KW-1185">Reference proteome</keyword>
<feature type="domain" description="GtrA/DPMS transmembrane" evidence="8">
    <location>
        <begin position="14"/>
        <end position="142"/>
    </location>
</feature>
<dbReference type="GO" id="GO:0000271">
    <property type="term" value="P:polysaccharide biosynthetic process"/>
    <property type="evidence" value="ECO:0007669"/>
    <property type="project" value="InterPro"/>
</dbReference>
<proteinExistence type="inferred from homology"/>
<dbReference type="EMBL" id="SDPU01000020">
    <property type="protein sequence ID" value="RYU12798.1"/>
    <property type="molecule type" value="Genomic_DNA"/>
</dbReference>
<comment type="similarity">
    <text evidence="2">Belongs to the GtrA family.</text>
</comment>
<evidence type="ECO:0000256" key="2">
    <source>
        <dbReference type="ARBA" id="ARBA00009399"/>
    </source>
</evidence>
<accession>A0A4Q5J4X7</accession>
<dbReference type="AlphaFoldDB" id="A0A4Q5J4X7"/>
<evidence type="ECO:0000256" key="3">
    <source>
        <dbReference type="ARBA" id="ARBA00022692"/>
    </source>
</evidence>
<dbReference type="OrthoDB" id="9807815at2"/>
<evidence type="ECO:0000256" key="5">
    <source>
        <dbReference type="ARBA" id="ARBA00023136"/>
    </source>
</evidence>
<keyword evidence="3 7" id="KW-0812">Transmembrane</keyword>
<evidence type="ECO:0000313" key="9">
    <source>
        <dbReference type="EMBL" id="RYU12798.1"/>
    </source>
</evidence>
<evidence type="ECO:0000259" key="8">
    <source>
        <dbReference type="Pfam" id="PF04138"/>
    </source>
</evidence>
<dbReference type="RefSeq" id="WP_129986617.1">
    <property type="nucleotide sequence ID" value="NZ_SDPU01000020.1"/>
</dbReference>
<evidence type="ECO:0000256" key="1">
    <source>
        <dbReference type="ARBA" id="ARBA00004141"/>
    </source>
</evidence>
<name>A0A4Q5J4X7_9ACTN</name>
<protein>
    <submittedName>
        <fullName evidence="9">GtrA family protein</fullName>
    </submittedName>
</protein>
<feature type="transmembrane region" description="Helical" evidence="7">
    <location>
        <begin position="85"/>
        <end position="107"/>
    </location>
</feature>
<keyword evidence="5 7" id="KW-0472">Membrane</keyword>
<evidence type="ECO:0000256" key="6">
    <source>
        <dbReference type="SAM" id="MobiDB-lite"/>
    </source>
</evidence>
<dbReference type="Pfam" id="PF04138">
    <property type="entry name" value="GtrA_DPMS_TM"/>
    <property type="match status" value="1"/>
</dbReference>
<keyword evidence="4 7" id="KW-1133">Transmembrane helix</keyword>
<organism evidence="9 10">
    <name type="scientific">Nocardioides iriomotensis</name>
    <dbReference type="NCBI Taxonomy" id="715784"/>
    <lineage>
        <taxon>Bacteria</taxon>
        <taxon>Bacillati</taxon>
        <taxon>Actinomycetota</taxon>
        <taxon>Actinomycetes</taxon>
        <taxon>Propionibacteriales</taxon>
        <taxon>Nocardioidaceae</taxon>
        <taxon>Nocardioides</taxon>
    </lineage>
</organism>
<reference evidence="9 10" key="1">
    <citation type="submission" date="2019-01" db="EMBL/GenBank/DDBJ databases">
        <title>Nocardioides guangzhouensis sp. nov., an actinobacterium isolated from soil.</title>
        <authorList>
            <person name="Fu Y."/>
            <person name="Cai Y."/>
            <person name="Lin Z."/>
            <person name="Chen P."/>
        </authorList>
    </citation>
    <scope>NUCLEOTIDE SEQUENCE [LARGE SCALE GENOMIC DNA]</scope>
    <source>
        <strain evidence="9 10">NBRC 105384</strain>
    </source>
</reference>
<gene>
    <name evidence="9" type="ORF">ETU37_07435</name>
</gene>
<dbReference type="InterPro" id="IPR051401">
    <property type="entry name" value="GtrA_CellWall_Glycosyl"/>
</dbReference>
<evidence type="ECO:0000313" key="10">
    <source>
        <dbReference type="Proteomes" id="UP000291189"/>
    </source>
</evidence>
<dbReference type="GO" id="GO:0005886">
    <property type="term" value="C:plasma membrane"/>
    <property type="evidence" value="ECO:0007669"/>
    <property type="project" value="TreeGrafter"/>
</dbReference>
<feature type="compositionally biased region" description="Acidic residues" evidence="6">
    <location>
        <begin position="164"/>
        <end position="173"/>
    </location>
</feature>
<evidence type="ECO:0000256" key="7">
    <source>
        <dbReference type="SAM" id="Phobius"/>
    </source>
</evidence>